<dbReference type="InterPro" id="IPR037294">
    <property type="entry name" value="ABC_BtuC-like"/>
</dbReference>
<dbReference type="SUPFAM" id="SSF81345">
    <property type="entry name" value="ABC transporter involved in vitamin B12 uptake, BtuC"/>
    <property type="match status" value="1"/>
</dbReference>
<keyword evidence="4 7" id="KW-1133">Transmembrane helix</keyword>
<evidence type="ECO:0000256" key="3">
    <source>
        <dbReference type="ARBA" id="ARBA00022692"/>
    </source>
</evidence>
<evidence type="ECO:0000256" key="5">
    <source>
        <dbReference type="ARBA" id="ARBA00023136"/>
    </source>
</evidence>
<evidence type="ECO:0000313" key="9">
    <source>
        <dbReference type="Proteomes" id="UP000727993"/>
    </source>
</evidence>
<dbReference type="GO" id="GO:0055085">
    <property type="term" value="P:transmembrane transport"/>
    <property type="evidence" value="ECO:0007669"/>
    <property type="project" value="InterPro"/>
</dbReference>
<dbReference type="PANTHER" id="PTHR30477">
    <property type="entry name" value="ABC-TRANSPORTER METAL-BINDING PROTEIN"/>
    <property type="match status" value="1"/>
</dbReference>
<sequence length="279" mass="28030">MRHAFIGGTLVALASGLIGYFVVVRRDAFAAHALAHIGFPGATGAALVGAPVTLGLAVFCVAGGLAIGAFGKRVDRREVATGTVLAFATSLGVLFASMATDSAASVTSVLFGNLLAISTDQLIVFGAMTVVLVVAMVIIARPLLFASISPEVAEARGVPVRALAIAFLVLLALVVAMATQVVGTLLLFALVVTPAAAALALTARPVVVVAGATAIALGSVWGGLVISAMFNLPPSFPIVSLAFATWLAALARSRSVERTGRVAPAPASTTSTATATERV</sequence>
<dbReference type="Proteomes" id="UP000727993">
    <property type="component" value="Unassembled WGS sequence"/>
</dbReference>
<gene>
    <name evidence="8" type="ORF">IPN02_09285</name>
</gene>
<name>A0A936TD65_9ACTN</name>
<dbReference type="EMBL" id="JADJZA010000006">
    <property type="protein sequence ID" value="MBK9297013.1"/>
    <property type="molecule type" value="Genomic_DNA"/>
</dbReference>
<dbReference type="InterPro" id="IPR001626">
    <property type="entry name" value="ABC_TroCD"/>
</dbReference>
<reference evidence="8 9" key="1">
    <citation type="submission" date="2020-10" db="EMBL/GenBank/DDBJ databases">
        <title>Connecting structure to function with the recovery of over 1000 high-quality activated sludge metagenome-assembled genomes encoding full-length rRNA genes using long-read sequencing.</title>
        <authorList>
            <person name="Singleton C.M."/>
            <person name="Petriglieri F."/>
            <person name="Kristensen J.M."/>
            <person name="Kirkegaard R.H."/>
            <person name="Michaelsen T.Y."/>
            <person name="Andersen M.H."/>
            <person name="Karst S.M."/>
            <person name="Dueholm M.S."/>
            <person name="Nielsen P.H."/>
            <person name="Albertsen M."/>
        </authorList>
    </citation>
    <scope>NUCLEOTIDE SEQUENCE [LARGE SCALE GENOMIC DNA]</scope>
    <source>
        <strain evidence="8">Lyne_18-Q3-R50-59_MAXAC.006</strain>
    </source>
</reference>
<dbReference type="GO" id="GO:0043190">
    <property type="term" value="C:ATP-binding cassette (ABC) transporter complex"/>
    <property type="evidence" value="ECO:0007669"/>
    <property type="project" value="InterPro"/>
</dbReference>
<evidence type="ECO:0000256" key="1">
    <source>
        <dbReference type="ARBA" id="ARBA00004141"/>
    </source>
</evidence>
<evidence type="ECO:0000256" key="7">
    <source>
        <dbReference type="SAM" id="Phobius"/>
    </source>
</evidence>
<evidence type="ECO:0000256" key="2">
    <source>
        <dbReference type="ARBA" id="ARBA00008034"/>
    </source>
</evidence>
<proteinExistence type="inferred from homology"/>
<evidence type="ECO:0000313" key="8">
    <source>
        <dbReference type="EMBL" id="MBK9297013.1"/>
    </source>
</evidence>
<keyword evidence="3 6" id="KW-0812">Transmembrane</keyword>
<comment type="caution">
    <text evidence="8">The sequence shown here is derived from an EMBL/GenBank/DDBJ whole genome shotgun (WGS) entry which is preliminary data.</text>
</comment>
<feature type="transmembrane region" description="Helical" evidence="7">
    <location>
        <begin position="79"/>
        <end position="99"/>
    </location>
</feature>
<organism evidence="8 9">
    <name type="scientific">Candidatus Neomicrothrix subdominans</name>
    <dbReference type="NCBI Taxonomy" id="2954438"/>
    <lineage>
        <taxon>Bacteria</taxon>
        <taxon>Bacillati</taxon>
        <taxon>Actinomycetota</taxon>
        <taxon>Acidimicrobiia</taxon>
        <taxon>Acidimicrobiales</taxon>
        <taxon>Microthrixaceae</taxon>
        <taxon>Candidatus Neomicrothrix</taxon>
    </lineage>
</organism>
<dbReference type="Gene3D" id="1.10.3470.10">
    <property type="entry name" value="ABC transporter involved in vitamin B12 uptake, BtuC"/>
    <property type="match status" value="1"/>
</dbReference>
<evidence type="ECO:0000256" key="4">
    <source>
        <dbReference type="ARBA" id="ARBA00022989"/>
    </source>
</evidence>
<dbReference type="PANTHER" id="PTHR30477:SF0">
    <property type="entry name" value="METAL TRANSPORT SYSTEM MEMBRANE PROTEIN TM_0125-RELATED"/>
    <property type="match status" value="1"/>
</dbReference>
<keyword evidence="6" id="KW-0813">Transport</keyword>
<feature type="transmembrane region" description="Helical" evidence="7">
    <location>
        <begin position="208"/>
        <end position="229"/>
    </location>
</feature>
<evidence type="ECO:0000256" key="6">
    <source>
        <dbReference type="RuleBase" id="RU003943"/>
    </source>
</evidence>
<keyword evidence="5 7" id="KW-0472">Membrane</keyword>
<feature type="transmembrane region" description="Helical" evidence="7">
    <location>
        <begin position="158"/>
        <end position="178"/>
    </location>
</feature>
<comment type="subcellular location">
    <subcellularLocation>
        <location evidence="6">Cell membrane</location>
        <topology evidence="6">Multi-pass membrane protein</topology>
    </subcellularLocation>
    <subcellularLocation>
        <location evidence="1">Membrane</location>
        <topology evidence="1">Multi-pass membrane protein</topology>
    </subcellularLocation>
</comment>
<feature type="transmembrane region" description="Helical" evidence="7">
    <location>
        <begin position="235"/>
        <end position="251"/>
    </location>
</feature>
<feature type="transmembrane region" description="Helical" evidence="7">
    <location>
        <begin position="45"/>
        <end position="67"/>
    </location>
</feature>
<dbReference type="Pfam" id="PF00950">
    <property type="entry name" value="ABC-3"/>
    <property type="match status" value="1"/>
</dbReference>
<protein>
    <submittedName>
        <fullName evidence="8">Metal ABC transporter permease</fullName>
    </submittedName>
</protein>
<comment type="similarity">
    <text evidence="2 6">Belongs to the ABC-3 integral membrane protein family.</text>
</comment>
<feature type="transmembrane region" description="Helical" evidence="7">
    <location>
        <begin position="184"/>
        <end position="201"/>
    </location>
</feature>
<dbReference type="AlphaFoldDB" id="A0A936TD65"/>
<accession>A0A936TD65</accession>
<feature type="transmembrane region" description="Helical" evidence="7">
    <location>
        <begin position="122"/>
        <end position="146"/>
    </location>
</feature>